<organism evidence="2 3">
    <name type="scientific">Paenibacillus silvae</name>
    <dbReference type="NCBI Taxonomy" id="1325358"/>
    <lineage>
        <taxon>Bacteria</taxon>
        <taxon>Bacillati</taxon>
        <taxon>Bacillota</taxon>
        <taxon>Bacilli</taxon>
        <taxon>Bacillales</taxon>
        <taxon>Paenibacillaceae</taxon>
        <taxon>Paenibacillus</taxon>
    </lineage>
</organism>
<proteinExistence type="predicted"/>
<accession>A0A2W6NBY2</accession>
<dbReference type="GO" id="GO:0008999">
    <property type="term" value="F:protein-N-terminal-alanine acetyltransferase activity"/>
    <property type="evidence" value="ECO:0007669"/>
    <property type="project" value="TreeGrafter"/>
</dbReference>
<reference evidence="2 3" key="1">
    <citation type="submission" date="2018-06" db="EMBL/GenBank/DDBJ databases">
        <title>Isolation of heavy metals resistant Paenibacillus silvae NC2 from Gold-Copper mine in ZiJin, China.</title>
        <authorList>
            <person name="Xu J."/>
            <person name="Mazhar H.S."/>
            <person name="Rensing C."/>
        </authorList>
    </citation>
    <scope>NUCLEOTIDE SEQUENCE [LARGE SCALE GENOMIC DNA]</scope>
    <source>
        <strain evidence="2 3">NC2</strain>
    </source>
</reference>
<dbReference type="Proteomes" id="UP000249204">
    <property type="component" value="Unassembled WGS sequence"/>
</dbReference>
<name>A0A2W6NBY2_9BACL</name>
<dbReference type="InterPro" id="IPR051531">
    <property type="entry name" value="N-acetyltransferase"/>
</dbReference>
<evidence type="ECO:0000313" key="3">
    <source>
        <dbReference type="Proteomes" id="UP000249204"/>
    </source>
</evidence>
<gene>
    <name evidence="2" type="ORF">DN757_23500</name>
</gene>
<protein>
    <submittedName>
        <fullName evidence="2">GNAT family N-acetyltransferase</fullName>
    </submittedName>
</protein>
<evidence type="ECO:0000259" key="1">
    <source>
        <dbReference type="PROSITE" id="PS51186"/>
    </source>
</evidence>
<comment type="caution">
    <text evidence="2">The sequence shown here is derived from an EMBL/GenBank/DDBJ whole genome shotgun (WGS) entry which is preliminary data.</text>
</comment>
<keyword evidence="2" id="KW-0808">Transferase</keyword>
<dbReference type="PROSITE" id="PS51186">
    <property type="entry name" value="GNAT"/>
    <property type="match status" value="1"/>
</dbReference>
<dbReference type="RefSeq" id="WP_111272610.1">
    <property type="nucleotide sequence ID" value="NZ_QKWW01000074.1"/>
</dbReference>
<dbReference type="AlphaFoldDB" id="A0A2W6NBY2"/>
<dbReference type="GO" id="GO:0005737">
    <property type="term" value="C:cytoplasm"/>
    <property type="evidence" value="ECO:0007669"/>
    <property type="project" value="TreeGrafter"/>
</dbReference>
<sequence length="189" mass="22077">MSFKDAFITFPILETERFILRELRSEDAKEYYNYFSDEEVTRYWGYSGPKNIETASKVFTRFKNAFTRKEMITWGIATKEDDKIIGTCILNDFVRASMVDVSYNLSREYWRKGIMTEVLETVILYAFNELDMNRIQAKVMPENNSSVKLLSKVGFVQEGLLRDFAFGETFTDTLIFSILKKDFLESSLG</sequence>
<feature type="domain" description="N-acetyltransferase" evidence="1">
    <location>
        <begin position="18"/>
        <end position="185"/>
    </location>
</feature>
<dbReference type="EMBL" id="QKWW01000074">
    <property type="protein sequence ID" value="PZT53281.1"/>
    <property type="molecule type" value="Genomic_DNA"/>
</dbReference>
<dbReference type="Pfam" id="PF13302">
    <property type="entry name" value="Acetyltransf_3"/>
    <property type="match status" value="1"/>
</dbReference>
<dbReference type="Gene3D" id="3.40.630.30">
    <property type="match status" value="1"/>
</dbReference>
<dbReference type="PANTHER" id="PTHR43792">
    <property type="entry name" value="GNAT FAMILY, PUTATIVE (AFU_ORTHOLOGUE AFUA_3G00765)-RELATED-RELATED"/>
    <property type="match status" value="1"/>
</dbReference>
<dbReference type="SUPFAM" id="SSF55729">
    <property type="entry name" value="Acyl-CoA N-acyltransferases (Nat)"/>
    <property type="match status" value="1"/>
</dbReference>
<dbReference type="InterPro" id="IPR016181">
    <property type="entry name" value="Acyl_CoA_acyltransferase"/>
</dbReference>
<dbReference type="InterPro" id="IPR000182">
    <property type="entry name" value="GNAT_dom"/>
</dbReference>
<evidence type="ECO:0000313" key="2">
    <source>
        <dbReference type="EMBL" id="PZT53281.1"/>
    </source>
</evidence>
<dbReference type="PANTHER" id="PTHR43792:SF9">
    <property type="entry name" value="RIBOSOMAL-PROTEIN-ALANINE ACETYLTRANSFERASE"/>
    <property type="match status" value="1"/>
</dbReference>